<name>A0A1S1LWC3_MYCCH</name>
<dbReference type="EMBL" id="MLIS01000002">
    <property type="protein sequence ID" value="OHU76639.1"/>
    <property type="molecule type" value="Genomic_DNA"/>
</dbReference>
<accession>A0A1S1LWC3</accession>
<dbReference type="RefSeq" id="WP_070952512.1">
    <property type="nucleotide sequence ID" value="NZ_CP050145.1"/>
</dbReference>
<dbReference type="Proteomes" id="UP000179441">
    <property type="component" value="Unassembled WGS sequence"/>
</dbReference>
<evidence type="ECO:0000313" key="2">
    <source>
        <dbReference type="Proteomes" id="UP000179441"/>
    </source>
</evidence>
<evidence type="ECO:0000313" key="1">
    <source>
        <dbReference type="EMBL" id="OHU76639.1"/>
    </source>
</evidence>
<reference evidence="1 2" key="1">
    <citation type="submission" date="2016-10" db="EMBL/GenBank/DDBJ databases">
        <title>Evaluation of Human, Veterinary and Environmental Mycobacterium chelonae Isolates by Core Genome Phylogenomic Analysis, Targeted Gene Comparison, and Anti-microbial Susceptibility Patterns: A Tale of Mistaken Identities.</title>
        <authorList>
            <person name="Fogelson S.B."/>
            <person name="Camus A.C."/>
            <person name="Lorenz W."/>
            <person name="Vasireddy R."/>
            <person name="Vasireddy S."/>
            <person name="Smith T."/>
            <person name="Brown-Elliott B.A."/>
            <person name="Wallace R.J.Jr."/>
            <person name="Hasan N.A."/>
            <person name="Reischl U."/>
            <person name="Sanchez S."/>
        </authorList>
    </citation>
    <scope>NUCLEOTIDE SEQUENCE [LARGE SCALE GENOMIC DNA]</scope>
    <source>
        <strain evidence="1 2">15518</strain>
    </source>
</reference>
<dbReference type="AlphaFoldDB" id="A0A1S1LWC3"/>
<organism evidence="1 2">
    <name type="scientific">Mycobacteroides chelonae</name>
    <name type="common">Mycobacterium chelonae</name>
    <dbReference type="NCBI Taxonomy" id="1774"/>
    <lineage>
        <taxon>Bacteria</taxon>
        <taxon>Bacillati</taxon>
        <taxon>Actinomycetota</taxon>
        <taxon>Actinomycetes</taxon>
        <taxon>Mycobacteriales</taxon>
        <taxon>Mycobacteriaceae</taxon>
        <taxon>Mycobacteroides</taxon>
    </lineage>
</organism>
<comment type="caution">
    <text evidence="1">The sequence shown here is derived from an EMBL/GenBank/DDBJ whole genome shotgun (WGS) entry which is preliminary data.</text>
</comment>
<keyword evidence="2" id="KW-1185">Reference proteome</keyword>
<proteinExistence type="predicted"/>
<sequence>MRSEYADAHDGVTGSLAAPISWQPEDHDVFRLAQLVLLLSVAAELEKPIATVDRLGYYDFFSASPFVVVGGRTQSDADERLALKLAGFVERQLSYASTGQRWVSRRRRLQHDLAQLMSYNLMTLQNGAFDLTPSGQTLATQLSTIYADAYRVSARVIIRRLSRLSDRALLQAVQGWLGISWLALDLLDDVTLDAAIVGGDFDA</sequence>
<gene>
    <name evidence="1" type="ORF">BKG84_20980</name>
</gene>
<protein>
    <submittedName>
        <fullName evidence="1">Uncharacterized protein</fullName>
    </submittedName>
</protein>